<protein>
    <submittedName>
        <fullName evidence="2">Uncharacterized protein</fullName>
    </submittedName>
</protein>
<comment type="caution">
    <text evidence="2">The sequence shown here is derived from an EMBL/GenBank/DDBJ whole genome shotgun (WGS) entry which is preliminary data.</text>
</comment>
<feature type="non-terminal residue" evidence="2">
    <location>
        <position position="92"/>
    </location>
</feature>
<evidence type="ECO:0000256" key="1">
    <source>
        <dbReference type="SAM" id="MobiDB-lite"/>
    </source>
</evidence>
<sequence length="92" mass="10262">LGFGLLMESSSKKSEVADIPKRNRSLDLKSLYESRASGVKGVKIGSSDETGHVKRKKRNRNSRKEFPLSSIQPDNKKGRKDEVNGEELEQSS</sequence>
<feature type="non-terminal residue" evidence="2">
    <location>
        <position position="1"/>
    </location>
</feature>
<accession>S8EA27</accession>
<evidence type="ECO:0000313" key="2">
    <source>
        <dbReference type="EMBL" id="EPS72753.1"/>
    </source>
</evidence>
<gene>
    <name evidence="2" type="ORF">M569_02008</name>
</gene>
<organism evidence="2 3">
    <name type="scientific">Genlisea aurea</name>
    <dbReference type="NCBI Taxonomy" id="192259"/>
    <lineage>
        <taxon>Eukaryota</taxon>
        <taxon>Viridiplantae</taxon>
        <taxon>Streptophyta</taxon>
        <taxon>Embryophyta</taxon>
        <taxon>Tracheophyta</taxon>
        <taxon>Spermatophyta</taxon>
        <taxon>Magnoliopsida</taxon>
        <taxon>eudicotyledons</taxon>
        <taxon>Gunneridae</taxon>
        <taxon>Pentapetalae</taxon>
        <taxon>asterids</taxon>
        <taxon>lamiids</taxon>
        <taxon>Lamiales</taxon>
        <taxon>Lentibulariaceae</taxon>
        <taxon>Genlisea</taxon>
    </lineage>
</organism>
<dbReference type="Proteomes" id="UP000015453">
    <property type="component" value="Unassembled WGS sequence"/>
</dbReference>
<feature type="compositionally biased region" description="Basic and acidic residues" evidence="1">
    <location>
        <begin position="74"/>
        <end position="83"/>
    </location>
</feature>
<evidence type="ECO:0000313" key="3">
    <source>
        <dbReference type="Proteomes" id="UP000015453"/>
    </source>
</evidence>
<name>S8EA27_9LAMI</name>
<reference evidence="2 3" key="1">
    <citation type="journal article" date="2013" name="BMC Genomics">
        <title>The miniature genome of a carnivorous plant Genlisea aurea contains a low number of genes and short non-coding sequences.</title>
        <authorList>
            <person name="Leushkin E.V."/>
            <person name="Sutormin R.A."/>
            <person name="Nabieva E.R."/>
            <person name="Penin A.A."/>
            <person name="Kondrashov A.S."/>
            <person name="Logacheva M.D."/>
        </authorList>
    </citation>
    <scope>NUCLEOTIDE SEQUENCE [LARGE SCALE GENOMIC DNA]</scope>
</reference>
<keyword evidence="3" id="KW-1185">Reference proteome</keyword>
<feature type="region of interest" description="Disordered" evidence="1">
    <location>
        <begin position="37"/>
        <end position="92"/>
    </location>
</feature>
<dbReference type="EMBL" id="AUSU01000706">
    <property type="protein sequence ID" value="EPS72753.1"/>
    <property type="molecule type" value="Genomic_DNA"/>
</dbReference>
<dbReference type="AlphaFoldDB" id="S8EA27"/>
<proteinExistence type="predicted"/>